<dbReference type="SUPFAM" id="SSF47113">
    <property type="entry name" value="Histone-fold"/>
    <property type="match status" value="1"/>
</dbReference>
<dbReference type="Gene3D" id="1.10.20.10">
    <property type="entry name" value="Histone, subunit A"/>
    <property type="match status" value="1"/>
</dbReference>
<dbReference type="EMBL" id="LWDX02025810">
    <property type="protein sequence ID" value="OEL30376.1"/>
    <property type="molecule type" value="Genomic_DNA"/>
</dbReference>
<evidence type="ECO:0000256" key="1">
    <source>
        <dbReference type="SAM" id="Phobius"/>
    </source>
</evidence>
<dbReference type="AlphaFoldDB" id="A0A1E5VZ44"/>
<comment type="caution">
    <text evidence="2">The sequence shown here is derived from an EMBL/GenBank/DDBJ whole genome shotgun (WGS) entry which is preliminary data.</text>
</comment>
<evidence type="ECO:0000313" key="3">
    <source>
        <dbReference type="Proteomes" id="UP000095767"/>
    </source>
</evidence>
<accession>A0A1E5VZ44</accession>
<proteinExistence type="predicted"/>
<name>A0A1E5VZ44_9POAL</name>
<feature type="transmembrane region" description="Helical" evidence="1">
    <location>
        <begin position="29"/>
        <end position="49"/>
    </location>
</feature>
<organism evidence="2 3">
    <name type="scientific">Dichanthelium oligosanthes</name>
    <dbReference type="NCBI Taxonomy" id="888268"/>
    <lineage>
        <taxon>Eukaryota</taxon>
        <taxon>Viridiplantae</taxon>
        <taxon>Streptophyta</taxon>
        <taxon>Embryophyta</taxon>
        <taxon>Tracheophyta</taxon>
        <taxon>Spermatophyta</taxon>
        <taxon>Magnoliopsida</taxon>
        <taxon>Liliopsida</taxon>
        <taxon>Poales</taxon>
        <taxon>Poaceae</taxon>
        <taxon>PACMAD clade</taxon>
        <taxon>Panicoideae</taxon>
        <taxon>Panicodae</taxon>
        <taxon>Paniceae</taxon>
        <taxon>Dichantheliinae</taxon>
        <taxon>Dichanthelium</taxon>
    </lineage>
</organism>
<sequence length="149" mass="16050">MLTASSCGWQIRCTTTRNYVCMVRSCTSVLAYSGSWILVVGVLGSASFLGSKLHGRVAPVPAAETAFPSPLYLGTAPPELLWRPNFNICRRQPGSKAPEEAVDQCVAEFVVIGHRVAAQECRPDKRTTVIRDDLVLAMSSLGFSDSVSS</sequence>
<dbReference type="Proteomes" id="UP000095767">
    <property type="component" value="Unassembled WGS sequence"/>
</dbReference>
<dbReference type="InterPro" id="IPR009072">
    <property type="entry name" value="Histone-fold"/>
</dbReference>
<keyword evidence="3" id="KW-1185">Reference proteome</keyword>
<protein>
    <recommendedName>
        <fullName evidence="4">Transcription factor CBF/NF-Y/archaeal histone domain-containing protein</fullName>
    </recommendedName>
</protein>
<dbReference type="OrthoDB" id="386949at2759"/>
<gene>
    <name evidence="2" type="ORF">BAE44_0008605</name>
</gene>
<keyword evidence="1" id="KW-1133">Transmembrane helix</keyword>
<keyword evidence="1" id="KW-0812">Transmembrane</keyword>
<keyword evidence="1" id="KW-0472">Membrane</keyword>
<evidence type="ECO:0000313" key="2">
    <source>
        <dbReference type="EMBL" id="OEL30376.1"/>
    </source>
</evidence>
<reference evidence="2 3" key="1">
    <citation type="submission" date="2016-09" db="EMBL/GenBank/DDBJ databases">
        <title>The draft genome of Dichanthelium oligosanthes: A C3 panicoid grass species.</title>
        <authorList>
            <person name="Studer A.J."/>
            <person name="Schnable J.C."/>
            <person name="Brutnell T.P."/>
        </authorList>
    </citation>
    <scope>NUCLEOTIDE SEQUENCE [LARGE SCALE GENOMIC DNA]</scope>
    <source>
        <strain evidence="3">cv. Kellogg 1175</strain>
        <tissue evidence="2">Leaf</tissue>
    </source>
</reference>
<evidence type="ECO:0008006" key="4">
    <source>
        <dbReference type="Google" id="ProtNLM"/>
    </source>
</evidence>
<dbReference type="GO" id="GO:0046982">
    <property type="term" value="F:protein heterodimerization activity"/>
    <property type="evidence" value="ECO:0007669"/>
    <property type="project" value="InterPro"/>
</dbReference>